<dbReference type="Proteomes" id="UP000027432">
    <property type="component" value="Unassembled WGS sequence"/>
</dbReference>
<dbReference type="EMBL" id="AUND01000038">
    <property type="protein sequence ID" value="KEO51472.1"/>
    <property type="molecule type" value="Genomic_DNA"/>
</dbReference>
<dbReference type="eggNOG" id="ENOG5031BY5">
    <property type="taxonomic scope" value="Bacteria"/>
</dbReference>
<dbReference type="RefSeq" id="WP_038078793.1">
    <property type="nucleotide sequence ID" value="NZ_AUND01000038.1"/>
</dbReference>
<dbReference type="OrthoDB" id="7874101at2"/>
<feature type="signal peptide" evidence="1">
    <location>
        <begin position="1"/>
        <end position="22"/>
    </location>
</feature>
<proteinExistence type="predicted"/>
<accession>A0A074JQ11</accession>
<evidence type="ECO:0000313" key="3">
    <source>
        <dbReference type="Proteomes" id="UP000027432"/>
    </source>
</evidence>
<name>A0A074JQ11_9RHOB</name>
<comment type="caution">
    <text evidence="2">The sequence shown here is derived from an EMBL/GenBank/DDBJ whole genome shotgun (WGS) entry which is preliminary data.</text>
</comment>
<protein>
    <submittedName>
        <fullName evidence="2">Uncharacterized protein</fullName>
    </submittedName>
</protein>
<evidence type="ECO:0000256" key="1">
    <source>
        <dbReference type="SAM" id="SignalP"/>
    </source>
</evidence>
<dbReference type="STRING" id="1353537.TP2_11295"/>
<reference evidence="2 3" key="1">
    <citation type="submission" date="2013-07" db="EMBL/GenBank/DDBJ databases">
        <title>Thioclava pacifica DSM 10166 Genome Sequencing.</title>
        <authorList>
            <person name="Lai Q."/>
            <person name="Shao Z."/>
        </authorList>
    </citation>
    <scope>NUCLEOTIDE SEQUENCE [LARGE SCALE GENOMIC DNA]</scope>
    <source>
        <strain evidence="2 3">DSM 10166</strain>
    </source>
</reference>
<dbReference type="AlphaFoldDB" id="A0A074JQ11"/>
<gene>
    <name evidence="2" type="ORF">TP2_11295</name>
</gene>
<sequence length="164" mass="16978">MRRFDPIAALVSGLLLAGAAQAGDLVAWSDADLGISAQVPQGWVSDTMPGGGVLFAAPGIDPHKAPHVALRAHADKGSDLGAAHDQLLRSILLDGDKVLSDEQGEAGFTIRSQDAFGKVTLHKTERLDCASGALLASLQTDYPAEMAAEMEPLLAPVPGSLSCR</sequence>
<feature type="chain" id="PRO_5001695098" evidence="1">
    <location>
        <begin position="23"/>
        <end position="164"/>
    </location>
</feature>
<organism evidence="2 3">
    <name type="scientific">Thioclava pacifica DSM 10166</name>
    <dbReference type="NCBI Taxonomy" id="1353537"/>
    <lineage>
        <taxon>Bacteria</taxon>
        <taxon>Pseudomonadati</taxon>
        <taxon>Pseudomonadota</taxon>
        <taxon>Alphaproteobacteria</taxon>
        <taxon>Rhodobacterales</taxon>
        <taxon>Paracoccaceae</taxon>
        <taxon>Thioclava</taxon>
    </lineage>
</organism>
<keyword evidence="3" id="KW-1185">Reference proteome</keyword>
<keyword evidence="1" id="KW-0732">Signal</keyword>
<evidence type="ECO:0000313" key="2">
    <source>
        <dbReference type="EMBL" id="KEO51472.1"/>
    </source>
</evidence>